<dbReference type="GO" id="GO:0016717">
    <property type="term" value="F:oxidoreductase activity, acting on paired donors, with oxidation of a pair of donors resulting in the reduction of molecular oxygen to two molecules of water"/>
    <property type="evidence" value="ECO:0007669"/>
    <property type="project" value="InterPro"/>
</dbReference>
<dbReference type="HOGENOM" id="CLU_027359_1_1_7"/>
<evidence type="ECO:0000256" key="7">
    <source>
        <dbReference type="ARBA" id="ARBA00023004"/>
    </source>
</evidence>
<dbReference type="Pfam" id="PF00487">
    <property type="entry name" value="FA_desaturase"/>
    <property type="match status" value="1"/>
</dbReference>
<dbReference type="InterPro" id="IPR005804">
    <property type="entry name" value="FA_desaturase_dom"/>
</dbReference>
<keyword evidence="3 11" id="KW-0812">Transmembrane</keyword>
<dbReference type="Proteomes" id="UP000032702">
    <property type="component" value="Unassembled WGS sequence"/>
</dbReference>
<dbReference type="PATRIC" id="fig|378806.16.peg.2912"/>
<evidence type="ECO:0000313" key="13">
    <source>
        <dbReference type="EMBL" id="ADO73864.1"/>
    </source>
</evidence>
<feature type="compositionally biased region" description="Basic and acidic residues" evidence="10">
    <location>
        <begin position="329"/>
        <end position="339"/>
    </location>
</feature>
<evidence type="ECO:0000313" key="16">
    <source>
        <dbReference type="Proteomes" id="UP000032702"/>
    </source>
</evidence>
<keyword evidence="6 14" id="KW-0560">Oxidoreductase</keyword>
<evidence type="ECO:0000256" key="4">
    <source>
        <dbReference type="ARBA" id="ARBA00022832"/>
    </source>
</evidence>
<evidence type="ECO:0000256" key="3">
    <source>
        <dbReference type="ARBA" id="ARBA00022692"/>
    </source>
</evidence>
<dbReference type="GO" id="GO:0016020">
    <property type="term" value="C:membrane"/>
    <property type="evidence" value="ECO:0007669"/>
    <property type="project" value="UniProtKB-SubCell"/>
</dbReference>
<dbReference type="PRINTS" id="PR00075">
    <property type="entry name" value="FACDDSATRASE"/>
</dbReference>
<feature type="domain" description="Fatty acid desaturase" evidence="12">
    <location>
        <begin position="40"/>
        <end position="269"/>
    </location>
</feature>
<keyword evidence="7" id="KW-0408">Iron</keyword>
<dbReference type="EMBL" id="AAMD01000135">
    <property type="protein sequence ID" value="EAU63991.1"/>
    <property type="molecule type" value="Genomic_DNA"/>
</dbReference>
<keyword evidence="9 11" id="KW-0472">Membrane</keyword>
<reference evidence="14 16" key="1">
    <citation type="submission" date="2006-04" db="EMBL/GenBank/DDBJ databases">
        <authorList>
            <person name="Nierman W.C."/>
        </authorList>
    </citation>
    <scope>NUCLEOTIDE SEQUENCE [LARGE SCALE GENOMIC DNA]</scope>
    <source>
        <strain evidence="14 16">DW4/3-1</strain>
    </source>
</reference>
<proteinExistence type="inferred from homology"/>
<dbReference type="STRING" id="378806.STAUR_6107"/>
<protein>
    <submittedName>
        <fullName evidence="14">Delta-9 acyl-lipid desaturase 1</fullName>
        <ecNumber evidence="14">1.14.19.-</ecNumber>
    </submittedName>
</protein>
<dbReference type="InterPro" id="IPR015876">
    <property type="entry name" value="Acyl-CoA_DS"/>
</dbReference>
<keyword evidence="5 11" id="KW-1133">Transmembrane helix</keyword>
<feature type="transmembrane region" description="Helical" evidence="11">
    <location>
        <begin position="12"/>
        <end position="33"/>
    </location>
</feature>
<feature type="region of interest" description="Disordered" evidence="10">
    <location>
        <begin position="299"/>
        <end position="339"/>
    </location>
</feature>
<sequence>MRLEHAKKLHAVGVIVLSLFGSIAAVLLALRWGAGLLEAGLFCLMYSLSMVGITVGYHRCFAHGAFEAPPWLRAALAICGSMACQGPVIYWVANHRAHHRFTDAPGDPHSPYFFGATPLGRLRGLWHSHLGWTYSHPIPDTVTYAKDLMRSPSTRRLSRLYFVWVGLGLVLPALLGGLLTFSLSGAVRGLLWGGFVRVFVAYQLSLAIGSIAHSQGQRPFHIRGLSANNALLALPTFGEGWHQNHHAFPYSGTFGLTWWQLDLGAVVLRGLSTLGWVWNIKVPPASAIAARRATPDEAWGMESTPAELAAQAAAGVRHAGPAVSNPPEEENRRHGERAG</sequence>
<gene>
    <name evidence="13" type="ordered locus">STAUR_6107</name>
    <name evidence="14" type="ORF">STIAU_6270</name>
</gene>
<accession>Q08U38</accession>
<name>Q08U38_STIAD</name>
<organism evidence="14 16">
    <name type="scientific">Stigmatella aurantiaca (strain DW4/3-1)</name>
    <dbReference type="NCBI Taxonomy" id="378806"/>
    <lineage>
        <taxon>Bacteria</taxon>
        <taxon>Pseudomonadati</taxon>
        <taxon>Myxococcota</taxon>
        <taxon>Myxococcia</taxon>
        <taxon>Myxococcales</taxon>
        <taxon>Cystobacterineae</taxon>
        <taxon>Archangiaceae</taxon>
        <taxon>Stigmatella</taxon>
    </lineage>
</organism>
<evidence type="ECO:0000313" key="15">
    <source>
        <dbReference type="Proteomes" id="UP000001351"/>
    </source>
</evidence>
<feature type="transmembrane region" description="Helical" evidence="11">
    <location>
        <begin position="160"/>
        <end position="183"/>
    </location>
</feature>
<evidence type="ECO:0000256" key="2">
    <source>
        <dbReference type="ARBA" id="ARBA00008749"/>
    </source>
</evidence>
<evidence type="ECO:0000256" key="9">
    <source>
        <dbReference type="ARBA" id="ARBA00023136"/>
    </source>
</evidence>
<comment type="similarity">
    <text evidence="2">Belongs to the fatty acid desaturase type 2 family.</text>
</comment>
<evidence type="ECO:0000256" key="11">
    <source>
        <dbReference type="SAM" id="Phobius"/>
    </source>
</evidence>
<dbReference type="OrthoDB" id="19906at2"/>
<dbReference type="CDD" id="cd03505">
    <property type="entry name" value="Delta9-FADS-like"/>
    <property type="match status" value="1"/>
</dbReference>
<evidence type="ECO:0000256" key="10">
    <source>
        <dbReference type="SAM" id="MobiDB-lite"/>
    </source>
</evidence>
<evidence type="ECO:0000256" key="8">
    <source>
        <dbReference type="ARBA" id="ARBA00023098"/>
    </source>
</evidence>
<keyword evidence="4" id="KW-0276">Fatty acid metabolism</keyword>
<comment type="subcellular location">
    <subcellularLocation>
        <location evidence="1">Membrane</location>
        <topology evidence="1">Multi-pass membrane protein</topology>
    </subcellularLocation>
</comment>
<keyword evidence="8" id="KW-0443">Lipid metabolism</keyword>
<dbReference type="PANTHER" id="PTHR11351">
    <property type="entry name" value="ACYL-COA DESATURASE"/>
    <property type="match status" value="1"/>
</dbReference>
<dbReference type="EMBL" id="CP002271">
    <property type="protein sequence ID" value="ADO73864.1"/>
    <property type="molecule type" value="Genomic_DNA"/>
</dbReference>
<dbReference type="eggNOG" id="COG1398">
    <property type="taxonomic scope" value="Bacteria"/>
</dbReference>
<dbReference type="Proteomes" id="UP000001351">
    <property type="component" value="Chromosome"/>
</dbReference>
<dbReference type="KEGG" id="sur:STAUR_6107"/>
<evidence type="ECO:0000313" key="14">
    <source>
        <dbReference type="EMBL" id="EAU63991.1"/>
    </source>
</evidence>
<feature type="compositionally biased region" description="Low complexity" evidence="10">
    <location>
        <begin position="309"/>
        <end position="323"/>
    </location>
</feature>
<evidence type="ECO:0000259" key="12">
    <source>
        <dbReference type="Pfam" id="PF00487"/>
    </source>
</evidence>
<dbReference type="EC" id="1.14.19.-" evidence="14"/>
<reference evidence="13 15" key="2">
    <citation type="journal article" date="2011" name="Mol. Biol. Evol.">
        <title>Comparative genomic analysis of fruiting body formation in Myxococcales.</title>
        <authorList>
            <person name="Huntley S."/>
            <person name="Hamann N."/>
            <person name="Wegener-Feldbrugge S."/>
            <person name="Treuner-Lange A."/>
            <person name="Kube M."/>
            <person name="Reinhardt R."/>
            <person name="Klages S."/>
            <person name="Muller R."/>
            <person name="Ronning C.M."/>
            <person name="Nierman W.C."/>
            <person name="Sogaard-Andersen L."/>
        </authorList>
    </citation>
    <scope>NUCLEOTIDE SEQUENCE [LARGE SCALE GENOMIC DNA]</scope>
    <source>
        <strain evidence="13 15">DW4/3-1</strain>
    </source>
</reference>
<keyword evidence="15" id="KW-1185">Reference proteome</keyword>
<evidence type="ECO:0000256" key="6">
    <source>
        <dbReference type="ARBA" id="ARBA00023002"/>
    </source>
</evidence>
<dbReference type="AlphaFoldDB" id="Q08U38"/>
<evidence type="ECO:0000256" key="1">
    <source>
        <dbReference type="ARBA" id="ARBA00004141"/>
    </source>
</evidence>
<feature type="transmembrane region" description="Helical" evidence="11">
    <location>
        <begin position="189"/>
        <end position="212"/>
    </location>
</feature>
<dbReference type="PANTHER" id="PTHR11351:SF3">
    <property type="entry name" value="BLL4393 PROTEIN"/>
    <property type="match status" value="1"/>
</dbReference>
<evidence type="ECO:0000256" key="5">
    <source>
        <dbReference type="ARBA" id="ARBA00022989"/>
    </source>
</evidence>
<feature type="transmembrane region" description="Helical" evidence="11">
    <location>
        <begin position="39"/>
        <end position="57"/>
    </location>
</feature>
<dbReference type="GO" id="GO:0006631">
    <property type="term" value="P:fatty acid metabolic process"/>
    <property type="evidence" value="ECO:0007669"/>
    <property type="project" value="UniProtKB-KW"/>
</dbReference>
<dbReference type="RefSeq" id="WP_002617087.1">
    <property type="nucleotide sequence ID" value="NC_014623.1"/>
</dbReference>